<accession>A0A3B1C4E7</accession>
<protein>
    <recommendedName>
        <fullName evidence="2">HEAT repeat domain-containing protein</fullName>
    </recommendedName>
</protein>
<evidence type="ECO:0008006" key="2">
    <source>
        <dbReference type="Google" id="ProtNLM"/>
    </source>
</evidence>
<dbReference type="Gene3D" id="1.25.10.10">
    <property type="entry name" value="Leucine-rich Repeat Variant"/>
    <property type="match status" value="1"/>
</dbReference>
<organism evidence="1">
    <name type="scientific">hydrothermal vent metagenome</name>
    <dbReference type="NCBI Taxonomy" id="652676"/>
    <lineage>
        <taxon>unclassified sequences</taxon>
        <taxon>metagenomes</taxon>
        <taxon>ecological metagenomes</taxon>
    </lineage>
</organism>
<reference evidence="1" key="1">
    <citation type="submission" date="2018-06" db="EMBL/GenBank/DDBJ databases">
        <authorList>
            <person name="Zhirakovskaya E."/>
        </authorList>
    </citation>
    <scope>NUCLEOTIDE SEQUENCE</scope>
</reference>
<proteinExistence type="predicted"/>
<dbReference type="InterPro" id="IPR004155">
    <property type="entry name" value="PBS_lyase_HEAT"/>
</dbReference>
<dbReference type="EMBL" id="UOGC01000144">
    <property type="protein sequence ID" value="VAX22962.1"/>
    <property type="molecule type" value="Genomic_DNA"/>
</dbReference>
<dbReference type="InterPro" id="IPR011989">
    <property type="entry name" value="ARM-like"/>
</dbReference>
<dbReference type="AlphaFoldDB" id="A0A3B1C4E7"/>
<dbReference type="SMART" id="SM00567">
    <property type="entry name" value="EZ_HEAT"/>
    <property type="match status" value="3"/>
</dbReference>
<gene>
    <name evidence="1" type="ORF">MNBD_NITROSPINAE01-791</name>
</gene>
<dbReference type="InterPro" id="IPR016024">
    <property type="entry name" value="ARM-type_fold"/>
</dbReference>
<dbReference type="Pfam" id="PF03130">
    <property type="entry name" value="HEAT_PBS"/>
    <property type="match status" value="1"/>
</dbReference>
<evidence type="ECO:0000313" key="1">
    <source>
        <dbReference type="EMBL" id="VAX22962.1"/>
    </source>
</evidence>
<dbReference type="Pfam" id="PF13646">
    <property type="entry name" value="HEAT_2"/>
    <property type="match status" value="1"/>
</dbReference>
<sequence length="181" mass="19786">MKTLAVLVITIVLFAPAQSFAQNVVVSYEDLISSLSGYHETPDADYWNRLEPGSTKASLLRMVNDERVLTIVRARALTALAYYGSEDAINAIKTTATNNPSAFMRSAAYEALSMSRTKMAAPLIARGLDDADVMVRLSAVRSLRKIGTDEAVRALEKRLGAENNSTARSVISKTLKQMQSR</sequence>
<dbReference type="SUPFAM" id="SSF48371">
    <property type="entry name" value="ARM repeat"/>
    <property type="match status" value="1"/>
</dbReference>
<name>A0A3B1C4E7_9ZZZZ</name>